<evidence type="ECO:0000313" key="3">
    <source>
        <dbReference type="Proteomes" id="UP000688947"/>
    </source>
</evidence>
<proteinExistence type="predicted"/>
<comment type="caution">
    <text evidence="2">The sequence shown here is derived from an EMBL/GenBank/DDBJ whole genome shotgun (WGS) entry which is preliminary data.</text>
</comment>
<feature type="compositionally biased region" description="Basic and acidic residues" evidence="1">
    <location>
        <begin position="9"/>
        <end position="22"/>
    </location>
</feature>
<organism evidence="2 3">
    <name type="scientific">Phytophthora cactorum</name>
    <dbReference type="NCBI Taxonomy" id="29920"/>
    <lineage>
        <taxon>Eukaryota</taxon>
        <taxon>Sar</taxon>
        <taxon>Stramenopiles</taxon>
        <taxon>Oomycota</taxon>
        <taxon>Peronosporomycetes</taxon>
        <taxon>Peronosporales</taxon>
        <taxon>Peronosporaceae</taxon>
        <taxon>Phytophthora</taxon>
    </lineage>
</organism>
<dbReference type="Proteomes" id="UP000688947">
    <property type="component" value="Unassembled WGS sequence"/>
</dbReference>
<dbReference type="EMBL" id="JAENGZ010000332">
    <property type="protein sequence ID" value="KAG6961883.1"/>
    <property type="molecule type" value="Genomic_DNA"/>
</dbReference>
<feature type="region of interest" description="Disordered" evidence="1">
    <location>
        <begin position="1"/>
        <end position="48"/>
    </location>
</feature>
<protein>
    <submittedName>
        <fullName evidence="2">Uncharacterized protein</fullName>
    </submittedName>
</protein>
<dbReference type="AlphaFoldDB" id="A0A8T1UF34"/>
<name>A0A8T1UF34_9STRA</name>
<accession>A0A8T1UF34</accession>
<gene>
    <name evidence="2" type="ORF">JG687_00007464</name>
</gene>
<sequence>MEEAGNGCEQDKSRATEARREVGAGSPDDSAEVLGPEPELGGDFPVEATSTERGVAGEVVWTVAPDTVVDAVSTAVETIASGAELAGQVESLVEGISNS</sequence>
<reference evidence="2" key="1">
    <citation type="submission" date="2021-01" db="EMBL/GenBank/DDBJ databases">
        <title>Phytophthora aleatoria, a newly-described species from Pinus radiata is distinct from Phytophthora cactorum isolates based on comparative genomics.</title>
        <authorList>
            <person name="Mcdougal R."/>
            <person name="Panda P."/>
            <person name="Williams N."/>
            <person name="Studholme D.J."/>
        </authorList>
    </citation>
    <scope>NUCLEOTIDE SEQUENCE</scope>
    <source>
        <strain evidence="2">NZFS 3830</strain>
    </source>
</reference>
<evidence type="ECO:0000313" key="2">
    <source>
        <dbReference type="EMBL" id="KAG6961883.1"/>
    </source>
</evidence>
<dbReference type="VEuPathDB" id="FungiDB:PC110_g20290"/>
<dbReference type="OrthoDB" id="102819at2759"/>
<evidence type="ECO:0000256" key="1">
    <source>
        <dbReference type="SAM" id="MobiDB-lite"/>
    </source>
</evidence>